<evidence type="ECO:0000256" key="1">
    <source>
        <dbReference type="SAM" id="Phobius"/>
    </source>
</evidence>
<dbReference type="VEuPathDB" id="FungiDB:VP01_1276g8"/>
<gene>
    <name evidence="2" type="ORF">VP01_1276g8</name>
</gene>
<evidence type="ECO:0000313" key="3">
    <source>
        <dbReference type="Proteomes" id="UP000037035"/>
    </source>
</evidence>
<dbReference type="PANTHER" id="PTHR33339:SF1">
    <property type="entry name" value="LYSM DOMAIN-CONTAINING PROTEIN"/>
    <property type="match status" value="1"/>
</dbReference>
<feature type="transmembrane region" description="Helical" evidence="1">
    <location>
        <begin position="162"/>
        <end position="181"/>
    </location>
</feature>
<comment type="caution">
    <text evidence="2">The sequence shown here is derived from an EMBL/GenBank/DDBJ whole genome shotgun (WGS) entry which is preliminary data.</text>
</comment>
<name>A0A0L6VNV8_9BASI</name>
<protein>
    <submittedName>
        <fullName evidence="2">Uncharacterized protein</fullName>
    </submittedName>
</protein>
<keyword evidence="1" id="KW-0472">Membrane</keyword>
<reference evidence="2 3" key="1">
    <citation type="submission" date="2015-08" db="EMBL/GenBank/DDBJ databases">
        <title>Next Generation Sequencing and Analysis of the Genome of Puccinia sorghi L Schw, the Causal Agent of Maize Common Rust.</title>
        <authorList>
            <person name="Rochi L."/>
            <person name="Burguener G."/>
            <person name="Darino M."/>
            <person name="Turjanski A."/>
            <person name="Kreff E."/>
            <person name="Dieguez M.J."/>
            <person name="Sacco F."/>
        </authorList>
    </citation>
    <scope>NUCLEOTIDE SEQUENCE [LARGE SCALE GENOMIC DNA]</scope>
    <source>
        <strain evidence="2 3">RO10H11247</strain>
    </source>
</reference>
<keyword evidence="1" id="KW-1133">Transmembrane helix</keyword>
<keyword evidence="3" id="KW-1185">Reference proteome</keyword>
<proteinExistence type="predicted"/>
<accession>A0A0L6VNV8</accession>
<sequence>MMLATLILAVHAEPDSGVETRTTLPTRLKTLPATAANGTTGSNTHATPQICNIEAPTPEVWKAHNISGFLASYPNANTISISEFASQNGVANFVCGIGETCDAGQICAPIPGPVWHVLYAVQQWNHLQESYNEAITFAANTLNSSFPPDKKKSDHLFKISNILSLVVAIVATISAVIMVWCPGVNVVAMGLAASAGAAVATAQAATTIEAQKAFDAMQSDAFSRVRNALLPLFRER</sequence>
<dbReference type="Proteomes" id="UP000037035">
    <property type="component" value="Unassembled WGS sequence"/>
</dbReference>
<dbReference type="OrthoDB" id="2504987at2759"/>
<dbReference type="AlphaFoldDB" id="A0A0L6VNV8"/>
<organism evidence="2 3">
    <name type="scientific">Puccinia sorghi</name>
    <dbReference type="NCBI Taxonomy" id="27349"/>
    <lineage>
        <taxon>Eukaryota</taxon>
        <taxon>Fungi</taxon>
        <taxon>Dikarya</taxon>
        <taxon>Basidiomycota</taxon>
        <taxon>Pucciniomycotina</taxon>
        <taxon>Pucciniomycetes</taxon>
        <taxon>Pucciniales</taxon>
        <taxon>Pucciniaceae</taxon>
        <taxon>Puccinia</taxon>
    </lineage>
</organism>
<keyword evidence="1" id="KW-0812">Transmembrane</keyword>
<dbReference type="EMBL" id="LAVV01003076">
    <property type="protein sequence ID" value="KNZ62391.1"/>
    <property type="molecule type" value="Genomic_DNA"/>
</dbReference>
<dbReference type="PANTHER" id="PTHR33339">
    <property type="entry name" value="LYSM DOMAIN-CONTAINING PROTEIN"/>
    <property type="match status" value="1"/>
</dbReference>
<evidence type="ECO:0000313" key="2">
    <source>
        <dbReference type="EMBL" id="KNZ62391.1"/>
    </source>
</evidence>